<organism evidence="7 8">
    <name type="scientific">Sporocytophaga myxococcoides</name>
    <dbReference type="NCBI Taxonomy" id="153721"/>
    <lineage>
        <taxon>Bacteria</taxon>
        <taxon>Pseudomonadati</taxon>
        <taxon>Bacteroidota</taxon>
        <taxon>Cytophagia</taxon>
        <taxon>Cytophagales</taxon>
        <taxon>Cytophagaceae</taxon>
        <taxon>Sporocytophaga</taxon>
    </lineage>
</organism>
<feature type="transmembrane region" description="Helical" evidence="5">
    <location>
        <begin position="162"/>
        <end position="181"/>
    </location>
</feature>
<dbReference type="PANTHER" id="PTHR37422:SF13">
    <property type="entry name" value="LIPOPOLYSACCHARIDE BIOSYNTHESIS PROTEIN PA4999-RELATED"/>
    <property type="match status" value="1"/>
</dbReference>
<feature type="transmembrane region" description="Helical" evidence="5">
    <location>
        <begin position="213"/>
        <end position="230"/>
    </location>
</feature>
<proteinExistence type="predicted"/>
<feature type="transmembrane region" description="Helical" evidence="5">
    <location>
        <begin position="64"/>
        <end position="82"/>
    </location>
</feature>
<dbReference type="eggNOG" id="COG3307">
    <property type="taxonomic scope" value="Bacteria"/>
</dbReference>
<sequence length="426" mass="49844">MDSQNQYYLIFVRICLFVIIIGMFTMDSFHILANQGILALTGFALLYFLLNIRNFSVFLVEKRFSVFILIFITFIISLLKTNPENQKYAALQFELHYQFLALPFLFAVLPPFPKKLYYDTFFLFLLIVFVCSVGSTAIYFQNKEYFDWAYGKSHLIPTPINHVRYSLMVTFAIFVSFYLLVKNYFNDLFFKFLNIAILIFLIFYQHLLAVRSGLVAFYAVLLLIIFYSITSKNFKNGILVFLGAIALITISFFSLDTLRNKWGYTMYDWNLSDIKDKANHYSIGKRLVSQQVTFELFRDHPIFGVGEGNLEAEVRKGYEKNFSYVEPANRLSPHNQYLRTLAATGILGFIIFMCCFYFPLFSGKNYKSKILLSIYIITSVSFLFEDTLETKAGLTFTFFFIMFCLHYTKAIRSDRDLIHDLEKRQS</sequence>
<evidence type="ECO:0000259" key="6">
    <source>
        <dbReference type="Pfam" id="PF04932"/>
    </source>
</evidence>
<evidence type="ECO:0000256" key="1">
    <source>
        <dbReference type="ARBA" id="ARBA00004141"/>
    </source>
</evidence>
<evidence type="ECO:0000256" key="2">
    <source>
        <dbReference type="ARBA" id="ARBA00022692"/>
    </source>
</evidence>
<evidence type="ECO:0000256" key="4">
    <source>
        <dbReference type="ARBA" id="ARBA00023136"/>
    </source>
</evidence>
<feature type="transmembrane region" description="Helical" evidence="5">
    <location>
        <begin position="32"/>
        <end position="52"/>
    </location>
</feature>
<dbReference type="InterPro" id="IPR007016">
    <property type="entry name" value="O-antigen_ligase-rel_domated"/>
</dbReference>
<dbReference type="OrthoDB" id="1492360at2"/>
<feature type="transmembrane region" description="Helical" evidence="5">
    <location>
        <begin position="7"/>
        <end position="26"/>
    </location>
</feature>
<evidence type="ECO:0000313" key="8">
    <source>
        <dbReference type="Proteomes" id="UP000030185"/>
    </source>
</evidence>
<dbReference type="PANTHER" id="PTHR37422">
    <property type="entry name" value="TEICHURONIC ACID BIOSYNTHESIS PROTEIN TUAE"/>
    <property type="match status" value="1"/>
</dbReference>
<feature type="transmembrane region" description="Helical" evidence="5">
    <location>
        <begin position="188"/>
        <end position="207"/>
    </location>
</feature>
<feature type="transmembrane region" description="Helical" evidence="5">
    <location>
        <begin position="341"/>
        <end position="361"/>
    </location>
</feature>
<feature type="transmembrane region" description="Helical" evidence="5">
    <location>
        <begin position="368"/>
        <end position="384"/>
    </location>
</feature>
<dbReference type="GO" id="GO:0016020">
    <property type="term" value="C:membrane"/>
    <property type="evidence" value="ECO:0007669"/>
    <property type="project" value="UniProtKB-SubCell"/>
</dbReference>
<keyword evidence="8" id="KW-1185">Reference proteome</keyword>
<comment type="subcellular location">
    <subcellularLocation>
        <location evidence="1">Membrane</location>
        <topology evidence="1">Multi-pass membrane protein</topology>
    </subcellularLocation>
</comment>
<feature type="transmembrane region" description="Helical" evidence="5">
    <location>
        <begin position="121"/>
        <end position="142"/>
    </location>
</feature>
<feature type="transmembrane region" description="Helical" evidence="5">
    <location>
        <begin position="390"/>
        <end position="408"/>
    </location>
</feature>
<evidence type="ECO:0000313" key="7">
    <source>
        <dbReference type="EMBL" id="GAL86925.1"/>
    </source>
</evidence>
<reference evidence="7 8" key="1">
    <citation type="submission" date="2014-09" db="EMBL/GenBank/DDBJ databases">
        <title>Sporocytophaga myxococcoides PG-01 genome sequencing.</title>
        <authorList>
            <person name="Liu L."/>
            <person name="Gao P.J."/>
            <person name="Chen G.J."/>
            <person name="Wang L.S."/>
        </authorList>
    </citation>
    <scope>NUCLEOTIDE SEQUENCE [LARGE SCALE GENOMIC DNA]</scope>
    <source>
        <strain evidence="7 8">PG-01</strain>
    </source>
</reference>
<dbReference type="InterPro" id="IPR051533">
    <property type="entry name" value="WaaL-like"/>
</dbReference>
<dbReference type="EMBL" id="BBLT01000010">
    <property type="protein sequence ID" value="GAL86925.1"/>
    <property type="molecule type" value="Genomic_DNA"/>
</dbReference>
<name>A0A098LJ05_9BACT</name>
<evidence type="ECO:0000256" key="3">
    <source>
        <dbReference type="ARBA" id="ARBA00022989"/>
    </source>
</evidence>
<keyword evidence="3 5" id="KW-1133">Transmembrane helix</keyword>
<comment type="caution">
    <text evidence="7">The sequence shown here is derived from an EMBL/GenBank/DDBJ whole genome shotgun (WGS) entry which is preliminary data.</text>
</comment>
<protein>
    <recommendedName>
        <fullName evidence="6">O-antigen ligase-related domain-containing protein</fullName>
    </recommendedName>
</protein>
<gene>
    <name evidence="7" type="ORF">MYP_4155</name>
</gene>
<dbReference type="STRING" id="153721.MYP_4155"/>
<dbReference type="Proteomes" id="UP000030185">
    <property type="component" value="Unassembled WGS sequence"/>
</dbReference>
<dbReference type="AlphaFoldDB" id="A0A098LJ05"/>
<feature type="domain" description="O-antigen ligase-related" evidence="6">
    <location>
        <begin position="197"/>
        <end position="353"/>
    </location>
</feature>
<feature type="transmembrane region" description="Helical" evidence="5">
    <location>
        <begin position="88"/>
        <end position="109"/>
    </location>
</feature>
<keyword evidence="2 5" id="KW-0812">Transmembrane</keyword>
<evidence type="ECO:0000256" key="5">
    <source>
        <dbReference type="SAM" id="Phobius"/>
    </source>
</evidence>
<keyword evidence="4 5" id="KW-0472">Membrane</keyword>
<feature type="transmembrane region" description="Helical" evidence="5">
    <location>
        <begin position="237"/>
        <end position="255"/>
    </location>
</feature>
<accession>A0A098LJ05</accession>
<dbReference type="Pfam" id="PF04932">
    <property type="entry name" value="Wzy_C"/>
    <property type="match status" value="1"/>
</dbReference>